<keyword evidence="1" id="KW-1133">Transmembrane helix</keyword>
<feature type="transmembrane region" description="Helical" evidence="1">
    <location>
        <begin position="160"/>
        <end position="178"/>
    </location>
</feature>
<evidence type="ECO:0000313" key="3">
    <source>
        <dbReference type="Proteomes" id="UP000244811"/>
    </source>
</evidence>
<keyword evidence="1" id="KW-0812">Transmembrane</keyword>
<gene>
    <name evidence="2" type="ORF">MACK_002997</name>
</gene>
<accession>A0A976MFC2</accession>
<evidence type="ECO:0000313" key="2">
    <source>
        <dbReference type="EMBL" id="UKK02899.2"/>
    </source>
</evidence>
<keyword evidence="1" id="KW-0472">Membrane</keyword>
<name>A0A976MFC2_THEOR</name>
<dbReference type="Proteomes" id="UP000244811">
    <property type="component" value="Chromosome 4"/>
</dbReference>
<dbReference type="EMBL" id="CP056072">
    <property type="protein sequence ID" value="UKK02899.2"/>
    <property type="molecule type" value="Genomic_DNA"/>
</dbReference>
<proteinExistence type="predicted"/>
<sequence length="223" mass="25680">MFGWLYNSLSSTSNDYNIDLKKTLYTMIDSNERLTIMDSLVYPMFSRKSRNYFFRKYVSPLMLHPLRYEDKNYDLLEKYVAVLVECFIIELTFSIFVYIMSSFTLKIKGCNKSTLAFSSFVRNAFVTSGNTFLKSVDGSITLDETRSVIVFFNQRNVPLLIVRLLANMVGALIVPVLLPMPKVISLYDYKDMFPNSKLVNDASISGLSEPYYVNNTKKKLAIL</sequence>
<organism evidence="2 3">
    <name type="scientific">Theileria orientalis</name>
    <dbReference type="NCBI Taxonomy" id="68886"/>
    <lineage>
        <taxon>Eukaryota</taxon>
        <taxon>Sar</taxon>
        <taxon>Alveolata</taxon>
        <taxon>Apicomplexa</taxon>
        <taxon>Aconoidasida</taxon>
        <taxon>Piroplasmida</taxon>
        <taxon>Theileriidae</taxon>
        <taxon>Theileria</taxon>
    </lineage>
</organism>
<reference evidence="2" key="1">
    <citation type="submission" date="2022-07" db="EMBL/GenBank/DDBJ databases">
        <title>Evaluation of T. orientalis genome assembly methods using nanopore sequencing and analysis of variation between genomes.</title>
        <authorList>
            <person name="Yam J."/>
            <person name="Micallef M.L."/>
            <person name="Liu M."/>
            <person name="Djordjevic S.P."/>
            <person name="Bogema D.R."/>
            <person name="Jenkins C."/>
        </authorList>
    </citation>
    <scope>NUCLEOTIDE SEQUENCE</scope>
    <source>
        <strain evidence="2">Goon Nure</strain>
    </source>
</reference>
<evidence type="ECO:0000256" key="1">
    <source>
        <dbReference type="SAM" id="Phobius"/>
    </source>
</evidence>
<dbReference type="AlphaFoldDB" id="A0A976MFC2"/>
<feature type="transmembrane region" description="Helical" evidence="1">
    <location>
        <begin position="79"/>
        <end position="99"/>
    </location>
</feature>
<protein>
    <submittedName>
        <fullName evidence="2">Uncharacterized protein</fullName>
    </submittedName>
</protein>